<dbReference type="PANTHER" id="PTHR34308:SF1">
    <property type="entry name" value="COBALAMIN BIOSYNTHESIS PROTEIN CBIB"/>
    <property type="match status" value="1"/>
</dbReference>
<keyword evidence="4" id="KW-1003">Cell membrane</keyword>
<dbReference type="InterPro" id="IPR004485">
    <property type="entry name" value="Cobalamin_biosynth_CobD/CbiB"/>
</dbReference>
<protein>
    <submittedName>
        <fullName evidence="9">Adenosylcobinamide-phosphate synthase</fullName>
    </submittedName>
</protein>
<keyword evidence="7" id="KW-1133">Transmembrane helix</keyword>
<evidence type="ECO:0000256" key="6">
    <source>
        <dbReference type="ARBA" id="ARBA00022692"/>
    </source>
</evidence>
<evidence type="ECO:0000256" key="8">
    <source>
        <dbReference type="ARBA" id="ARBA00023136"/>
    </source>
</evidence>
<evidence type="ECO:0000256" key="4">
    <source>
        <dbReference type="ARBA" id="ARBA00022475"/>
    </source>
</evidence>
<dbReference type="PANTHER" id="PTHR34308">
    <property type="entry name" value="COBALAMIN BIOSYNTHESIS PROTEIN CBIB"/>
    <property type="match status" value="1"/>
</dbReference>
<dbReference type="GO" id="GO:0005886">
    <property type="term" value="C:plasma membrane"/>
    <property type="evidence" value="ECO:0007669"/>
    <property type="project" value="UniProtKB-SubCell"/>
</dbReference>
<evidence type="ECO:0000256" key="5">
    <source>
        <dbReference type="ARBA" id="ARBA00022573"/>
    </source>
</evidence>
<reference evidence="9 10" key="1">
    <citation type="submission" date="2018-06" db="EMBL/GenBank/DDBJ databases">
        <authorList>
            <consortium name="Pathogen Informatics"/>
            <person name="Doyle S."/>
        </authorList>
    </citation>
    <scope>NUCLEOTIDE SEQUENCE [LARGE SCALE GENOMIC DNA]</scope>
    <source>
        <strain evidence="9 10">NCTC9128</strain>
    </source>
</reference>
<dbReference type="EMBL" id="UAWN01000012">
    <property type="protein sequence ID" value="SQC15268.1"/>
    <property type="molecule type" value="Genomic_DNA"/>
</dbReference>
<dbReference type="AlphaFoldDB" id="A0A2X3CE28"/>
<evidence type="ECO:0000256" key="1">
    <source>
        <dbReference type="ARBA" id="ARBA00004651"/>
    </source>
</evidence>
<sequence length="53" mass="5624">MAENTVDGIIAPLFFLLLGGAPLAMAYKAVNTLDSMVGYNTKIPGDRHGQRSS</sequence>
<accession>A0A2X3CE28</accession>
<dbReference type="GO" id="GO:0009236">
    <property type="term" value="P:cobalamin biosynthetic process"/>
    <property type="evidence" value="ECO:0007669"/>
    <property type="project" value="UniProtKB-UniPathway"/>
</dbReference>
<comment type="pathway">
    <text evidence="2">Cofactor biosynthesis; adenosylcobalamin biosynthesis.</text>
</comment>
<dbReference type="Proteomes" id="UP000251088">
    <property type="component" value="Unassembled WGS sequence"/>
</dbReference>
<evidence type="ECO:0000256" key="3">
    <source>
        <dbReference type="ARBA" id="ARBA00006263"/>
    </source>
</evidence>
<evidence type="ECO:0000313" key="9">
    <source>
        <dbReference type="EMBL" id="SQC15268.1"/>
    </source>
</evidence>
<keyword evidence="6" id="KW-0812">Transmembrane</keyword>
<dbReference type="GO" id="GO:0048472">
    <property type="term" value="F:threonine-phosphate decarboxylase activity"/>
    <property type="evidence" value="ECO:0007669"/>
    <property type="project" value="InterPro"/>
</dbReference>
<evidence type="ECO:0000313" key="10">
    <source>
        <dbReference type="Proteomes" id="UP000251088"/>
    </source>
</evidence>
<gene>
    <name evidence="9" type="ORF">NCTC9128_03377</name>
</gene>
<comment type="subcellular location">
    <subcellularLocation>
        <location evidence="1">Cell membrane</location>
        <topology evidence="1">Multi-pass membrane protein</topology>
    </subcellularLocation>
</comment>
<organism evidence="9 10">
    <name type="scientific">Klebsiella pneumoniae</name>
    <dbReference type="NCBI Taxonomy" id="573"/>
    <lineage>
        <taxon>Bacteria</taxon>
        <taxon>Pseudomonadati</taxon>
        <taxon>Pseudomonadota</taxon>
        <taxon>Gammaproteobacteria</taxon>
        <taxon>Enterobacterales</taxon>
        <taxon>Enterobacteriaceae</taxon>
        <taxon>Klebsiella/Raoultella group</taxon>
        <taxon>Klebsiella</taxon>
        <taxon>Klebsiella pneumoniae complex</taxon>
    </lineage>
</organism>
<evidence type="ECO:0000256" key="2">
    <source>
        <dbReference type="ARBA" id="ARBA00004953"/>
    </source>
</evidence>
<keyword evidence="8" id="KW-0472">Membrane</keyword>
<evidence type="ECO:0000256" key="7">
    <source>
        <dbReference type="ARBA" id="ARBA00022989"/>
    </source>
</evidence>
<comment type="similarity">
    <text evidence="3">Belongs to the CobD/CbiB family.</text>
</comment>
<proteinExistence type="inferred from homology"/>
<keyword evidence="5" id="KW-0169">Cobalamin biosynthesis</keyword>
<dbReference type="Pfam" id="PF03186">
    <property type="entry name" value="CobD_Cbib"/>
    <property type="match status" value="1"/>
</dbReference>
<dbReference type="UniPathway" id="UPA00148"/>
<name>A0A2X3CE28_KLEPN</name>